<dbReference type="InterPro" id="IPR029071">
    <property type="entry name" value="Ubiquitin-like_domsf"/>
</dbReference>
<evidence type="ECO:0000313" key="2">
    <source>
        <dbReference type="EMBL" id="RPB06853.1"/>
    </source>
</evidence>
<evidence type="ECO:0000259" key="1">
    <source>
        <dbReference type="PROSITE" id="PS50053"/>
    </source>
</evidence>
<dbReference type="EMBL" id="ML119213">
    <property type="protein sequence ID" value="RPB06853.1"/>
    <property type="molecule type" value="Genomic_DNA"/>
</dbReference>
<name>A0A3N4K8U7_9PEZI</name>
<dbReference type="Pfam" id="PF00240">
    <property type="entry name" value="ubiquitin"/>
    <property type="match status" value="1"/>
</dbReference>
<dbReference type="Proteomes" id="UP000277580">
    <property type="component" value="Unassembled WGS sequence"/>
</dbReference>
<dbReference type="STRING" id="1392247.A0A3N4K8U7"/>
<reference evidence="2 3" key="1">
    <citation type="journal article" date="2018" name="Nat. Ecol. Evol.">
        <title>Pezizomycetes genomes reveal the molecular basis of ectomycorrhizal truffle lifestyle.</title>
        <authorList>
            <person name="Murat C."/>
            <person name="Payen T."/>
            <person name="Noel B."/>
            <person name="Kuo A."/>
            <person name="Morin E."/>
            <person name="Chen J."/>
            <person name="Kohler A."/>
            <person name="Krizsan K."/>
            <person name="Balestrini R."/>
            <person name="Da Silva C."/>
            <person name="Montanini B."/>
            <person name="Hainaut M."/>
            <person name="Levati E."/>
            <person name="Barry K.W."/>
            <person name="Belfiori B."/>
            <person name="Cichocki N."/>
            <person name="Clum A."/>
            <person name="Dockter R.B."/>
            <person name="Fauchery L."/>
            <person name="Guy J."/>
            <person name="Iotti M."/>
            <person name="Le Tacon F."/>
            <person name="Lindquist E.A."/>
            <person name="Lipzen A."/>
            <person name="Malagnac F."/>
            <person name="Mello A."/>
            <person name="Molinier V."/>
            <person name="Miyauchi S."/>
            <person name="Poulain J."/>
            <person name="Riccioni C."/>
            <person name="Rubini A."/>
            <person name="Sitrit Y."/>
            <person name="Splivallo R."/>
            <person name="Traeger S."/>
            <person name="Wang M."/>
            <person name="Zifcakova L."/>
            <person name="Wipf D."/>
            <person name="Zambonelli A."/>
            <person name="Paolocci F."/>
            <person name="Nowrousian M."/>
            <person name="Ottonello S."/>
            <person name="Baldrian P."/>
            <person name="Spatafora J.W."/>
            <person name="Henrissat B."/>
            <person name="Nagy L.G."/>
            <person name="Aury J.M."/>
            <person name="Wincker P."/>
            <person name="Grigoriev I.V."/>
            <person name="Bonfante P."/>
            <person name="Martin F.M."/>
        </authorList>
    </citation>
    <scope>NUCLEOTIDE SEQUENCE [LARGE SCALE GENOMIC DNA]</scope>
    <source>
        <strain evidence="2 3">CCBAS932</strain>
    </source>
</reference>
<dbReference type="SUPFAM" id="SSF54236">
    <property type="entry name" value="Ubiquitin-like"/>
    <property type="match status" value="1"/>
</dbReference>
<dbReference type="InParanoid" id="A0A3N4K8U7"/>
<sequence>MRRSQKPAASAAPARNVKVRIYGGKMNFGKTSVDVELPLDMPTEQIVAHCTGKLGFAACDTVVLHNQSSIITPMCYEIPPLAFTVTPHKESYYDTPLAGLRVYEDEKLITGLNRGFEKEVECSIKGTNECLSFDNGNLEISFIRTIRVPDDGREHQLPPYLGKFPIFNIADYAKRLPADMGEKGGVFIPMYQREAMWMSFRTNYPYTRRFAIKIYLGGVNGISGEPMIPNMATYLRRTNKAARKQDYVVVPSQPWLDGVAVSPGLVKQFVAMPFGSGYSVEKQVTGEESVGGMQFEVITTYDKDEYFITRDQFFEEMVAEGSLDAMVTAKSLGLQPGEMIYCKKIKETKMKVRTVNDLLSDSGACVLLELDLCKMINTNLRVRVSGTQSSYSVHGDSTKPFESIGIEMERKAGLPRLGRCFYIHGKVIKTWKDMYRLSQASSEGFGARSDILLDWAHRFTLQIQVYSKPPFTIKATESDTILSLKERIAEMVNFTMDTRDVRAICRGSQLEDRQTLGAYNIVDGDTITIEQVLRGGYAPHSPEKRQMAIAVGGTVKQDIHPDYHNPELWNTENVKLVNVQVVNSVGFEEITGMAAPKTPISPETYASMGLPFFELYSEQPSTVSGDFSKVKTVSEMDATLQAREDAAYNPANAAV</sequence>
<organism evidence="2 3">
    <name type="scientific">Morchella conica CCBAS932</name>
    <dbReference type="NCBI Taxonomy" id="1392247"/>
    <lineage>
        <taxon>Eukaryota</taxon>
        <taxon>Fungi</taxon>
        <taxon>Dikarya</taxon>
        <taxon>Ascomycota</taxon>
        <taxon>Pezizomycotina</taxon>
        <taxon>Pezizomycetes</taxon>
        <taxon>Pezizales</taxon>
        <taxon>Morchellaceae</taxon>
        <taxon>Morchella</taxon>
    </lineage>
</organism>
<dbReference type="InterPro" id="IPR000626">
    <property type="entry name" value="Ubiquitin-like_dom"/>
</dbReference>
<dbReference type="AlphaFoldDB" id="A0A3N4K8U7"/>
<accession>A0A3N4K8U7</accession>
<dbReference type="OrthoDB" id="428577at2759"/>
<gene>
    <name evidence="2" type="ORF">P167DRAFT_579956</name>
</gene>
<protein>
    <recommendedName>
        <fullName evidence="1">Ubiquitin-like domain-containing protein</fullName>
    </recommendedName>
</protein>
<keyword evidence="3" id="KW-1185">Reference proteome</keyword>
<evidence type="ECO:0000313" key="3">
    <source>
        <dbReference type="Proteomes" id="UP000277580"/>
    </source>
</evidence>
<feature type="domain" description="Ubiquitin-like" evidence="1">
    <location>
        <begin position="459"/>
        <end position="536"/>
    </location>
</feature>
<dbReference type="SMART" id="SM00213">
    <property type="entry name" value="UBQ"/>
    <property type="match status" value="1"/>
</dbReference>
<dbReference type="CDD" id="cd17039">
    <property type="entry name" value="Ubl_ubiquitin_like"/>
    <property type="match status" value="1"/>
</dbReference>
<dbReference type="PROSITE" id="PS50053">
    <property type="entry name" value="UBIQUITIN_2"/>
    <property type="match status" value="1"/>
</dbReference>
<dbReference type="Gene3D" id="3.10.20.90">
    <property type="entry name" value="Phosphatidylinositol 3-kinase Catalytic Subunit, Chain A, domain 1"/>
    <property type="match status" value="1"/>
</dbReference>
<proteinExistence type="predicted"/>